<organism evidence="2">
    <name type="scientific">Timema poppense</name>
    <name type="common">Walking stick</name>
    <dbReference type="NCBI Taxonomy" id="170557"/>
    <lineage>
        <taxon>Eukaryota</taxon>
        <taxon>Metazoa</taxon>
        <taxon>Ecdysozoa</taxon>
        <taxon>Arthropoda</taxon>
        <taxon>Hexapoda</taxon>
        <taxon>Insecta</taxon>
        <taxon>Pterygota</taxon>
        <taxon>Neoptera</taxon>
        <taxon>Polyneoptera</taxon>
        <taxon>Phasmatodea</taxon>
        <taxon>Timematodea</taxon>
        <taxon>Timematoidea</taxon>
        <taxon>Timematidae</taxon>
        <taxon>Timema</taxon>
    </lineage>
</organism>
<sequence>MYFTLSLPAPTTAPKTRRRRRPKGETVNVELEEVNPHLRGRRVKNHLGKTTPSSPDRDSNLDLPVLSSKAQHDKRVSQLRHRGGYPKFPQSHPTPPYTISAVDDKKLDVCRRIRAMRVDYSFKTGRRGREFLSLSMKDLTKGR</sequence>
<accession>A0A7R9HA54</accession>
<protein>
    <submittedName>
        <fullName evidence="2">Uncharacterized protein</fullName>
    </submittedName>
</protein>
<proteinExistence type="predicted"/>
<dbReference type="EMBL" id="OD006932">
    <property type="protein sequence ID" value="CAD7413502.1"/>
    <property type="molecule type" value="Genomic_DNA"/>
</dbReference>
<dbReference type="AlphaFoldDB" id="A0A7R9HA54"/>
<evidence type="ECO:0000313" key="2">
    <source>
        <dbReference type="EMBL" id="CAD7413502.1"/>
    </source>
</evidence>
<feature type="region of interest" description="Disordered" evidence="1">
    <location>
        <begin position="1"/>
        <end position="100"/>
    </location>
</feature>
<evidence type="ECO:0000256" key="1">
    <source>
        <dbReference type="SAM" id="MobiDB-lite"/>
    </source>
</evidence>
<name>A0A7R9HA54_TIMPO</name>
<feature type="compositionally biased region" description="Basic residues" evidence="1">
    <location>
        <begin position="38"/>
        <end position="47"/>
    </location>
</feature>
<reference evidence="2" key="1">
    <citation type="submission" date="2020-11" db="EMBL/GenBank/DDBJ databases">
        <authorList>
            <person name="Tran Van P."/>
        </authorList>
    </citation>
    <scope>NUCLEOTIDE SEQUENCE</scope>
</reference>
<gene>
    <name evidence="2" type="ORF">TPSB3V08_LOCUS9062</name>
</gene>